<evidence type="ECO:0000256" key="2">
    <source>
        <dbReference type="ARBA" id="ARBA00022801"/>
    </source>
</evidence>
<evidence type="ECO:0000313" key="5">
    <source>
        <dbReference type="Proteomes" id="UP001632038"/>
    </source>
</evidence>
<dbReference type="EMBL" id="JAVIJP010000016">
    <property type="protein sequence ID" value="KAL3642723.1"/>
    <property type="molecule type" value="Genomic_DNA"/>
</dbReference>
<gene>
    <name evidence="4" type="ORF">CASFOL_013538</name>
</gene>
<feature type="domain" description="Peptidase A1" evidence="3">
    <location>
        <begin position="1"/>
        <end position="112"/>
    </location>
</feature>
<comment type="caution">
    <text evidence="4">The sequence shown here is derived from an EMBL/GenBank/DDBJ whole genome shotgun (WGS) entry which is preliminary data.</text>
</comment>
<dbReference type="GO" id="GO:0008233">
    <property type="term" value="F:peptidase activity"/>
    <property type="evidence" value="ECO:0007669"/>
    <property type="project" value="UniProtKB-KW"/>
</dbReference>
<dbReference type="AlphaFoldDB" id="A0ABD3DKU8"/>
<dbReference type="GO" id="GO:0006508">
    <property type="term" value="P:proteolysis"/>
    <property type="evidence" value="ECO:0007669"/>
    <property type="project" value="UniProtKB-KW"/>
</dbReference>
<keyword evidence="1" id="KW-0645">Protease</keyword>
<dbReference type="Pfam" id="PF14541">
    <property type="entry name" value="TAXi_C"/>
    <property type="match status" value="1"/>
</dbReference>
<dbReference type="InterPro" id="IPR032799">
    <property type="entry name" value="TAXi_C"/>
</dbReference>
<evidence type="ECO:0000259" key="3">
    <source>
        <dbReference type="PROSITE" id="PS51767"/>
    </source>
</evidence>
<sequence length="121" mass="13875">MAKPVFDLVFREVNKQVGNKYSRDDKIEYETGLEPCYNVPVDKNKIKLPQLTLHFQGGAEMVLPIANYFSVICMTIKNSGKVGVGPAIILGNNQQQDYYMEYDLEFNRLGFRQQKSQYITA</sequence>
<accession>A0ABD3DKU8</accession>
<dbReference type="InterPro" id="IPR033121">
    <property type="entry name" value="PEPTIDASE_A1"/>
</dbReference>
<proteinExistence type="predicted"/>
<dbReference type="PROSITE" id="PS51767">
    <property type="entry name" value="PEPTIDASE_A1"/>
    <property type="match status" value="1"/>
</dbReference>
<protein>
    <recommendedName>
        <fullName evidence="3">Peptidase A1 domain-containing protein</fullName>
    </recommendedName>
</protein>
<keyword evidence="5" id="KW-1185">Reference proteome</keyword>
<evidence type="ECO:0000256" key="1">
    <source>
        <dbReference type="ARBA" id="ARBA00022670"/>
    </source>
</evidence>
<reference evidence="5" key="1">
    <citation type="journal article" date="2024" name="IScience">
        <title>Strigolactones Initiate the Formation of Haustorium-like Structures in Castilleja.</title>
        <authorList>
            <person name="Buerger M."/>
            <person name="Peterson D."/>
            <person name="Chory J."/>
        </authorList>
    </citation>
    <scope>NUCLEOTIDE SEQUENCE [LARGE SCALE GENOMIC DNA]</scope>
</reference>
<organism evidence="4 5">
    <name type="scientific">Castilleja foliolosa</name>
    <dbReference type="NCBI Taxonomy" id="1961234"/>
    <lineage>
        <taxon>Eukaryota</taxon>
        <taxon>Viridiplantae</taxon>
        <taxon>Streptophyta</taxon>
        <taxon>Embryophyta</taxon>
        <taxon>Tracheophyta</taxon>
        <taxon>Spermatophyta</taxon>
        <taxon>Magnoliopsida</taxon>
        <taxon>eudicotyledons</taxon>
        <taxon>Gunneridae</taxon>
        <taxon>Pentapetalae</taxon>
        <taxon>asterids</taxon>
        <taxon>lamiids</taxon>
        <taxon>Lamiales</taxon>
        <taxon>Orobanchaceae</taxon>
        <taxon>Pedicularideae</taxon>
        <taxon>Castillejinae</taxon>
        <taxon>Castilleja</taxon>
    </lineage>
</organism>
<keyword evidence="2" id="KW-0378">Hydrolase</keyword>
<dbReference type="SUPFAM" id="SSF50630">
    <property type="entry name" value="Acid proteases"/>
    <property type="match status" value="1"/>
</dbReference>
<dbReference type="Gene3D" id="2.40.70.10">
    <property type="entry name" value="Acid Proteases"/>
    <property type="match status" value="1"/>
</dbReference>
<name>A0ABD3DKU8_9LAMI</name>
<evidence type="ECO:0000313" key="4">
    <source>
        <dbReference type="EMBL" id="KAL3642723.1"/>
    </source>
</evidence>
<dbReference type="Proteomes" id="UP001632038">
    <property type="component" value="Unassembled WGS sequence"/>
</dbReference>
<dbReference type="InterPro" id="IPR021109">
    <property type="entry name" value="Peptidase_aspartic_dom_sf"/>
</dbReference>
<dbReference type="InterPro" id="IPR051708">
    <property type="entry name" value="Plant_Aspart_Prot_A1"/>
</dbReference>
<dbReference type="PANTHER" id="PTHR47967:SF36">
    <property type="entry name" value="PEPTIDASE A1 DOMAIN-CONTAINING PROTEIN"/>
    <property type="match status" value="1"/>
</dbReference>
<dbReference type="PANTHER" id="PTHR47967">
    <property type="entry name" value="OS07G0603500 PROTEIN-RELATED"/>
    <property type="match status" value="1"/>
</dbReference>